<dbReference type="Proteomes" id="UP000198280">
    <property type="component" value="Unassembled WGS sequence"/>
</dbReference>
<dbReference type="CDD" id="cd06530">
    <property type="entry name" value="S26_SPase_I"/>
    <property type="match status" value="1"/>
</dbReference>
<keyword evidence="3" id="KW-0645">Protease</keyword>
<dbReference type="EMBL" id="FZOF01000003">
    <property type="protein sequence ID" value="SNS12608.1"/>
    <property type="molecule type" value="Genomic_DNA"/>
</dbReference>
<keyword evidence="7" id="KW-1185">Reference proteome</keyword>
<keyword evidence="3" id="KW-0378">Hydrolase</keyword>
<proteinExistence type="inferred from homology"/>
<dbReference type="SUPFAM" id="SSF51306">
    <property type="entry name" value="LexA/Signal peptidase"/>
    <property type="match status" value="1"/>
</dbReference>
<dbReference type="GO" id="GO:0005886">
    <property type="term" value="C:plasma membrane"/>
    <property type="evidence" value="ECO:0007669"/>
    <property type="project" value="UniProtKB-SubCell"/>
</dbReference>
<dbReference type="InterPro" id="IPR036286">
    <property type="entry name" value="LexA/Signal_pep-like_sf"/>
</dbReference>
<organism evidence="6 7">
    <name type="scientific">Actinacidiphila glaucinigra</name>
    <dbReference type="NCBI Taxonomy" id="235986"/>
    <lineage>
        <taxon>Bacteria</taxon>
        <taxon>Bacillati</taxon>
        <taxon>Actinomycetota</taxon>
        <taxon>Actinomycetes</taxon>
        <taxon>Kitasatosporales</taxon>
        <taxon>Streptomycetaceae</taxon>
        <taxon>Actinacidiphila</taxon>
    </lineage>
</organism>
<dbReference type="InterPro" id="IPR000223">
    <property type="entry name" value="Pept_S26A_signal_pept_1"/>
</dbReference>
<comment type="subcellular location">
    <subcellularLocation>
        <location evidence="1">Cell membrane</location>
        <topology evidence="1">Single-pass type II membrane protein</topology>
    </subcellularLocation>
    <subcellularLocation>
        <location evidence="3">Membrane</location>
        <topology evidence="3">Single-pass type II membrane protein</topology>
    </subcellularLocation>
</comment>
<sequence>MTDAGRRRRIAAWVLGPVGLVLLAGAVVTSRTGYTTGTVSSAAMEPAYSPGERLLFERIGAGEVRRGDVVLIDGQSRYQGGPVLERVIGKGGDRVAERRGGPVTVNGEELSEPYVKDGDPSGGAPAFDVTVPEGRLFLLGDHRADSMDSRYFLRERSGTLPAAGVRARVLEDRTGPLLLALAALFGFASAVTGLVLGIVARAARRRGRGPAVPPSWGPVPPTP</sequence>
<evidence type="ECO:0000313" key="6">
    <source>
        <dbReference type="EMBL" id="SNS12608.1"/>
    </source>
</evidence>
<name>A0A239BYW2_9ACTN</name>
<dbReference type="Gene3D" id="2.10.109.10">
    <property type="entry name" value="Umud Fragment, subunit A"/>
    <property type="match status" value="1"/>
</dbReference>
<dbReference type="EC" id="3.4.21.89" evidence="3"/>
<dbReference type="GO" id="GO:0006465">
    <property type="term" value="P:signal peptide processing"/>
    <property type="evidence" value="ECO:0007669"/>
    <property type="project" value="InterPro"/>
</dbReference>
<keyword evidence="3" id="KW-0472">Membrane</keyword>
<reference evidence="6 7" key="1">
    <citation type="submission" date="2017-06" db="EMBL/GenBank/DDBJ databases">
        <authorList>
            <person name="Kim H.J."/>
            <person name="Triplett B.A."/>
        </authorList>
    </citation>
    <scope>NUCLEOTIDE SEQUENCE [LARGE SCALE GENOMIC DNA]</scope>
    <source>
        <strain evidence="6 7">CGMCC 4.1858</strain>
    </source>
</reference>
<dbReference type="AlphaFoldDB" id="A0A239BYW2"/>
<comment type="catalytic activity">
    <reaction evidence="3">
        <text>Cleavage of hydrophobic, N-terminal signal or leader sequences from secreted and periplasmic proteins.</text>
        <dbReference type="EC" id="3.4.21.89"/>
    </reaction>
</comment>
<evidence type="ECO:0000256" key="1">
    <source>
        <dbReference type="ARBA" id="ARBA00004401"/>
    </source>
</evidence>
<dbReference type="PRINTS" id="PR00727">
    <property type="entry name" value="LEADERPTASE"/>
</dbReference>
<dbReference type="Pfam" id="PF10502">
    <property type="entry name" value="Peptidase_S26"/>
    <property type="match status" value="1"/>
</dbReference>
<evidence type="ECO:0000259" key="5">
    <source>
        <dbReference type="Pfam" id="PF10502"/>
    </source>
</evidence>
<evidence type="ECO:0000256" key="3">
    <source>
        <dbReference type="RuleBase" id="RU362042"/>
    </source>
</evidence>
<keyword evidence="3" id="KW-1133">Transmembrane helix</keyword>
<feature type="region of interest" description="Disordered" evidence="4">
    <location>
        <begin position="97"/>
        <end position="123"/>
    </location>
</feature>
<evidence type="ECO:0000256" key="2">
    <source>
        <dbReference type="ARBA" id="ARBA00009370"/>
    </source>
</evidence>
<dbReference type="RefSeq" id="WP_245938718.1">
    <property type="nucleotide sequence ID" value="NZ_FZOF01000003.1"/>
</dbReference>
<dbReference type="InterPro" id="IPR019533">
    <property type="entry name" value="Peptidase_S26"/>
</dbReference>
<dbReference type="NCBIfam" id="TIGR02227">
    <property type="entry name" value="sigpep_I_bact"/>
    <property type="match status" value="1"/>
</dbReference>
<comment type="similarity">
    <text evidence="2 3">Belongs to the peptidase S26 family.</text>
</comment>
<protein>
    <recommendedName>
        <fullName evidence="3">Signal peptidase I</fullName>
        <ecNumber evidence="3">3.4.21.89</ecNumber>
    </recommendedName>
</protein>
<dbReference type="GO" id="GO:0009003">
    <property type="term" value="F:signal peptidase activity"/>
    <property type="evidence" value="ECO:0007669"/>
    <property type="project" value="UniProtKB-EC"/>
</dbReference>
<feature type="transmembrane region" description="Helical" evidence="3">
    <location>
        <begin position="177"/>
        <end position="200"/>
    </location>
</feature>
<dbReference type="PANTHER" id="PTHR43390">
    <property type="entry name" value="SIGNAL PEPTIDASE I"/>
    <property type="match status" value="1"/>
</dbReference>
<dbReference type="PANTHER" id="PTHR43390:SF1">
    <property type="entry name" value="CHLOROPLAST PROCESSING PEPTIDASE"/>
    <property type="match status" value="1"/>
</dbReference>
<accession>A0A239BYW2</accession>
<dbReference type="GO" id="GO:0004252">
    <property type="term" value="F:serine-type endopeptidase activity"/>
    <property type="evidence" value="ECO:0007669"/>
    <property type="project" value="InterPro"/>
</dbReference>
<feature type="domain" description="Peptidase S26" evidence="5">
    <location>
        <begin position="21"/>
        <end position="169"/>
    </location>
</feature>
<evidence type="ECO:0000313" key="7">
    <source>
        <dbReference type="Proteomes" id="UP000198280"/>
    </source>
</evidence>
<evidence type="ECO:0000256" key="4">
    <source>
        <dbReference type="SAM" id="MobiDB-lite"/>
    </source>
</evidence>
<gene>
    <name evidence="6" type="ORF">SAMN05216252_103251</name>
</gene>
<keyword evidence="3" id="KW-0812">Transmembrane</keyword>